<comment type="similarity">
    <text evidence="1">Belongs to the UPF0065 (bug) family.</text>
</comment>
<dbReference type="InterPro" id="IPR042100">
    <property type="entry name" value="Bug_dom1"/>
</dbReference>
<organism evidence="3 4">
    <name type="scientific">Reyranella soli</name>
    <dbReference type="NCBI Taxonomy" id="1230389"/>
    <lineage>
        <taxon>Bacteria</taxon>
        <taxon>Pseudomonadati</taxon>
        <taxon>Pseudomonadota</taxon>
        <taxon>Alphaproteobacteria</taxon>
        <taxon>Hyphomicrobiales</taxon>
        <taxon>Reyranellaceae</taxon>
        <taxon>Reyranella</taxon>
    </lineage>
</organism>
<name>A0A512N971_9HYPH</name>
<protein>
    <submittedName>
        <fullName evidence="3">MFS transporter</fullName>
    </submittedName>
</protein>
<evidence type="ECO:0000256" key="1">
    <source>
        <dbReference type="ARBA" id="ARBA00006987"/>
    </source>
</evidence>
<dbReference type="PIRSF" id="PIRSF017082">
    <property type="entry name" value="YflP"/>
    <property type="match status" value="1"/>
</dbReference>
<dbReference type="Gene3D" id="3.40.190.150">
    <property type="entry name" value="Bordetella uptake gene, domain 1"/>
    <property type="match status" value="1"/>
</dbReference>
<dbReference type="PROSITE" id="PS51318">
    <property type="entry name" value="TAT"/>
    <property type="match status" value="1"/>
</dbReference>
<dbReference type="PANTHER" id="PTHR42928">
    <property type="entry name" value="TRICARBOXYLATE-BINDING PROTEIN"/>
    <property type="match status" value="1"/>
</dbReference>
<comment type="caution">
    <text evidence="3">The sequence shown here is derived from an EMBL/GenBank/DDBJ whole genome shotgun (WGS) entry which is preliminary data.</text>
</comment>
<dbReference type="Proteomes" id="UP000321058">
    <property type="component" value="Unassembled WGS sequence"/>
</dbReference>
<dbReference type="InterPro" id="IPR006311">
    <property type="entry name" value="TAT_signal"/>
</dbReference>
<proteinExistence type="inferred from homology"/>
<dbReference type="CDD" id="cd13578">
    <property type="entry name" value="PBP2_Bug27"/>
    <property type="match status" value="1"/>
</dbReference>
<sequence length="322" mass="33355">MVRTSRRYFLGGTAAFGFASSAFAQSKPIRVLVGFAAGGGNDVIARLVAQKMAEGSSGQVLVDNKTGASGLIAADILAKAPPDGTTLMVAAQTTYAVAPQLYKSVAFDAPRDVAGISLLGASPLVLVVNPSFAAKSVGELIEMAKAKPGAINFGSGGVGTTPHMAAELFLFTTDIRMTHVAYRGEAPAIADVLAGQLPLLFANVSVVTGQVKAGTLRALAVTSPKRAPGLPDVPTLAEAGIKGADVETWFGLTAPAGTPREIVQRLNVDVRKALAVPDLQQRFAELSLSVTPSSPEELDALIKSEAVRWGEVIRRANIRAPE</sequence>
<evidence type="ECO:0000313" key="3">
    <source>
        <dbReference type="EMBL" id="GEP55535.1"/>
    </source>
</evidence>
<dbReference type="InterPro" id="IPR005064">
    <property type="entry name" value="BUG"/>
</dbReference>
<dbReference type="Pfam" id="PF03401">
    <property type="entry name" value="TctC"/>
    <property type="match status" value="1"/>
</dbReference>
<dbReference type="Gene3D" id="3.40.190.10">
    <property type="entry name" value="Periplasmic binding protein-like II"/>
    <property type="match status" value="1"/>
</dbReference>
<dbReference type="RefSeq" id="WP_147149618.1">
    <property type="nucleotide sequence ID" value="NZ_BKAJ01000038.1"/>
</dbReference>
<dbReference type="AlphaFoldDB" id="A0A512N971"/>
<keyword evidence="4" id="KW-1185">Reference proteome</keyword>
<dbReference type="EMBL" id="BKAJ01000038">
    <property type="protein sequence ID" value="GEP55535.1"/>
    <property type="molecule type" value="Genomic_DNA"/>
</dbReference>
<gene>
    <name evidence="3" type="ORF">RSO01_27010</name>
</gene>
<feature type="signal peptide" evidence="2">
    <location>
        <begin position="1"/>
        <end position="24"/>
    </location>
</feature>
<dbReference type="OrthoDB" id="8970543at2"/>
<dbReference type="SUPFAM" id="SSF53850">
    <property type="entry name" value="Periplasmic binding protein-like II"/>
    <property type="match status" value="1"/>
</dbReference>
<dbReference type="PANTHER" id="PTHR42928:SF5">
    <property type="entry name" value="BLR1237 PROTEIN"/>
    <property type="match status" value="1"/>
</dbReference>
<keyword evidence="2" id="KW-0732">Signal</keyword>
<evidence type="ECO:0000256" key="2">
    <source>
        <dbReference type="SAM" id="SignalP"/>
    </source>
</evidence>
<feature type="chain" id="PRO_5021730400" evidence="2">
    <location>
        <begin position="25"/>
        <end position="322"/>
    </location>
</feature>
<accession>A0A512N971</accession>
<evidence type="ECO:0000313" key="4">
    <source>
        <dbReference type="Proteomes" id="UP000321058"/>
    </source>
</evidence>
<reference evidence="3 4" key="1">
    <citation type="submission" date="2019-07" db="EMBL/GenBank/DDBJ databases">
        <title>Whole genome shotgun sequence of Reyranella soli NBRC 108950.</title>
        <authorList>
            <person name="Hosoyama A."/>
            <person name="Uohara A."/>
            <person name="Ohji S."/>
            <person name="Ichikawa N."/>
        </authorList>
    </citation>
    <scope>NUCLEOTIDE SEQUENCE [LARGE SCALE GENOMIC DNA]</scope>
    <source>
        <strain evidence="3 4">NBRC 108950</strain>
    </source>
</reference>